<reference evidence="1 2" key="1">
    <citation type="submission" date="2019-03" db="EMBL/GenBank/DDBJ databases">
        <title>First draft genome of Liparis tanakae, snailfish: a comprehensive survey of snailfish specific genes.</title>
        <authorList>
            <person name="Kim W."/>
            <person name="Song I."/>
            <person name="Jeong J.-H."/>
            <person name="Kim D."/>
            <person name="Kim S."/>
            <person name="Ryu S."/>
            <person name="Song J.Y."/>
            <person name="Lee S.K."/>
        </authorList>
    </citation>
    <scope>NUCLEOTIDE SEQUENCE [LARGE SCALE GENOMIC DNA]</scope>
    <source>
        <tissue evidence="1">Muscle</tissue>
    </source>
</reference>
<keyword evidence="2" id="KW-1185">Reference proteome</keyword>
<name>A0A4Z2IAP7_9TELE</name>
<comment type="caution">
    <text evidence="1">The sequence shown here is derived from an EMBL/GenBank/DDBJ whole genome shotgun (WGS) entry which is preliminary data.</text>
</comment>
<organism evidence="1 2">
    <name type="scientific">Liparis tanakae</name>
    <name type="common">Tanaka's snailfish</name>
    <dbReference type="NCBI Taxonomy" id="230148"/>
    <lineage>
        <taxon>Eukaryota</taxon>
        <taxon>Metazoa</taxon>
        <taxon>Chordata</taxon>
        <taxon>Craniata</taxon>
        <taxon>Vertebrata</taxon>
        <taxon>Euteleostomi</taxon>
        <taxon>Actinopterygii</taxon>
        <taxon>Neopterygii</taxon>
        <taxon>Teleostei</taxon>
        <taxon>Neoteleostei</taxon>
        <taxon>Acanthomorphata</taxon>
        <taxon>Eupercaria</taxon>
        <taxon>Perciformes</taxon>
        <taxon>Cottioidei</taxon>
        <taxon>Cottales</taxon>
        <taxon>Liparidae</taxon>
        <taxon>Liparis</taxon>
    </lineage>
</organism>
<sequence length="124" mass="13648">MSIWGTAPPDVSLSLFCEPCETAENTARVDKTFSKTRSSWAGVLLQTARGVAHLLPLRIDHSIPDSFSYGPALLSSGWTCVQELLTGHRAATASHWSTSATPHGRKEEEKVLDNLKEDMKQLRN</sequence>
<evidence type="ECO:0000313" key="1">
    <source>
        <dbReference type="EMBL" id="TNN74831.1"/>
    </source>
</evidence>
<dbReference type="Proteomes" id="UP000314294">
    <property type="component" value="Unassembled WGS sequence"/>
</dbReference>
<proteinExistence type="predicted"/>
<gene>
    <name evidence="1" type="ORF">EYF80_014931</name>
</gene>
<dbReference type="AlphaFoldDB" id="A0A4Z2IAP7"/>
<dbReference type="EMBL" id="SRLO01000110">
    <property type="protein sequence ID" value="TNN74831.1"/>
    <property type="molecule type" value="Genomic_DNA"/>
</dbReference>
<protein>
    <submittedName>
        <fullName evidence="1">Uncharacterized protein</fullName>
    </submittedName>
</protein>
<evidence type="ECO:0000313" key="2">
    <source>
        <dbReference type="Proteomes" id="UP000314294"/>
    </source>
</evidence>
<accession>A0A4Z2IAP7</accession>